<evidence type="ECO:0000259" key="2">
    <source>
        <dbReference type="Pfam" id="PF05199"/>
    </source>
</evidence>
<dbReference type="Pfam" id="PF05199">
    <property type="entry name" value="GMC_oxred_C"/>
    <property type="match status" value="1"/>
</dbReference>
<dbReference type="SUPFAM" id="SSF54373">
    <property type="entry name" value="FAD-linked reductases, C-terminal domain"/>
    <property type="match status" value="1"/>
</dbReference>
<sequence>MPNTTIGKRHDYERIEKPNTRGRFLGRPISEPGEVTLNSSDYKDQPNINLNSFESELDIIAMRGGIRFSYDLLTKGERISSSANTPG</sequence>
<comment type="caution">
    <text evidence="3">The sequence shown here is derived from an EMBL/GenBank/DDBJ whole genome shotgun (WGS) entry which is preliminary data.</text>
</comment>
<feature type="domain" description="Glucose-methanol-choline oxidoreductase C-terminal" evidence="2">
    <location>
        <begin position="30"/>
        <end position="77"/>
    </location>
</feature>
<name>A0A9P8TUJ0_9HYPO</name>
<accession>A0A9P8TUJ0</accession>
<dbReference type="Gene3D" id="3.30.560.10">
    <property type="entry name" value="Glucose Oxidase, domain 3"/>
    <property type="match status" value="1"/>
</dbReference>
<dbReference type="GO" id="GO:0016614">
    <property type="term" value="F:oxidoreductase activity, acting on CH-OH group of donors"/>
    <property type="evidence" value="ECO:0007669"/>
    <property type="project" value="InterPro"/>
</dbReference>
<dbReference type="InterPro" id="IPR007867">
    <property type="entry name" value="GMC_OxRtase_C"/>
</dbReference>
<feature type="region of interest" description="Disordered" evidence="1">
    <location>
        <begin position="1"/>
        <end position="31"/>
    </location>
</feature>
<keyword evidence="4" id="KW-1185">Reference proteome</keyword>
<dbReference type="OrthoDB" id="269227at2759"/>
<dbReference type="EMBL" id="JAIWOZ010000005">
    <property type="protein sequence ID" value="KAH6605077.1"/>
    <property type="molecule type" value="Genomic_DNA"/>
</dbReference>
<evidence type="ECO:0000313" key="3">
    <source>
        <dbReference type="EMBL" id="KAH6605077.1"/>
    </source>
</evidence>
<evidence type="ECO:0000313" key="4">
    <source>
        <dbReference type="Proteomes" id="UP000827724"/>
    </source>
</evidence>
<feature type="compositionally biased region" description="Basic and acidic residues" evidence="1">
    <location>
        <begin position="8"/>
        <end position="19"/>
    </location>
</feature>
<evidence type="ECO:0000256" key="1">
    <source>
        <dbReference type="SAM" id="MobiDB-lite"/>
    </source>
</evidence>
<gene>
    <name evidence="3" type="ORF">Trco_006784</name>
</gene>
<proteinExistence type="predicted"/>
<reference evidence="3" key="1">
    <citation type="submission" date="2021-08" db="EMBL/GenBank/DDBJ databases">
        <title>Chromosome-Level Trichoderma cornu-damae using Hi-C Data.</title>
        <authorList>
            <person name="Kim C.S."/>
        </authorList>
    </citation>
    <scope>NUCLEOTIDE SEQUENCE</scope>
    <source>
        <strain evidence="3">KA19-0412C</strain>
    </source>
</reference>
<protein>
    <submittedName>
        <fullName evidence="3">Aryl-alcohol oxidase</fullName>
    </submittedName>
</protein>
<dbReference type="Proteomes" id="UP000827724">
    <property type="component" value="Unassembled WGS sequence"/>
</dbReference>
<dbReference type="AlphaFoldDB" id="A0A9P8TUJ0"/>
<organism evidence="3 4">
    <name type="scientific">Trichoderma cornu-damae</name>
    <dbReference type="NCBI Taxonomy" id="654480"/>
    <lineage>
        <taxon>Eukaryota</taxon>
        <taxon>Fungi</taxon>
        <taxon>Dikarya</taxon>
        <taxon>Ascomycota</taxon>
        <taxon>Pezizomycotina</taxon>
        <taxon>Sordariomycetes</taxon>
        <taxon>Hypocreomycetidae</taxon>
        <taxon>Hypocreales</taxon>
        <taxon>Hypocreaceae</taxon>
        <taxon>Trichoderma</taxon>
    </lineage>
</organism>